<name>A0A8D0CBT7_SALMN</name>
<dbReference type="GO" id="GO:0072378">
    <property type="term" value="P:blood coagulation, fibrin clot formation"/>
    <property type="evidence" value="ECO:0007669"/>
    <property type="project" value="Ensembl"/>
</dbReference>
<feature type="domain" description="Sushi" evidence="10">
    <location>
        <begin position="424"/>
        <end position="482"/>
    </location>
</feature>
<evidence type="ECO:0000313" key="12">
    <source>
        <dbReference type="Proteomes" id="UP000694421"/>
    </source>
</evidence>
<keyword evidence="12" id="KW-1185">Reference proteome</keyword>
<dbReference type="PANTHER" id="PTHR45785:SF3">
    <property type="entry name" value="COAGULATION FACTOR XIII B CHAIN"/>
    <property type="match status" value="1"/>
</dbReference>
<proteinExistence type="predicted"/>
<keyword evidence="3 8" id="KW-0768">Sushi</keyword>
<evidence type="ECO:0000259" key="10">
    <source>
        <dbReference type="PROSITE" id="PS50923"/>
    </source>
</evidence>
<keyword evidence="7" id="KW-0325">Glycoprotein</keyword>
<feature type="domain" description="Sushi" evidence="10">
    <location>
        <begin position="291"/>
        <end position="352"/>
    </location>
</feature>
<dbReference type="PANTHER" id="PTHR45785">
    <property type="entry name" value="COMPLEMENT FACTOR H-RELATED"/>
    <property type="match status" value="1"/>
</dbReference>
<feature type="domain" description="Sushi" evidence="10">
    <location>
        <begin position="89"/>
        <end position="148"/>
    </location>
</feature>
<evidence type="ECO:0000256" key="6">
    <source>
        <dbReference type="ARBA" id="ARBA00023157"/>
    </source>
</evidence>
<dbReference type="FunFam" id="2.10.70.10:FF:000054">
    <property type="entry name" value="Complement inhibitory factor H"/>
    <property type="match status" value="1"/>
</dbReference>
<evidence type="ECO:0000256" key="1">
    <source>
        <dbReference type="ARBA" id="ARBA00004613"/>
    </source>
</evidence>
<dbReference type="Proteomes" id="UP000694421">
    <property type="component" value="Unplaced"/>
</dbReference>
<dbReference type="SUPFAM" id="SSF57535">
    <property type="entry name" value="Complement control module/SCR domain"/>
    <property type="match status" value="8"/>
</dbReference>
<evidence type="ECO:0000313" key="11">
    <source>
        <dbReference type="Ensembl" id="ENSSMRP00000018692.1"/>
    </source>
</evidence>
<comment type="caution">
    <text evidence="8">Lacks conserved residue(s) required for the propagation of feature annotation.</text>
</comment>
<reference evidence="11" key="2">
    <citation type="submission" date="2025-09" db="UniProtKB">
        <authorList>
            <consortium name="Ensembl"/>
        </authorList>
    </citation>
    <scope>IDENTIFICATION</scope>
</reference>
<dbReference type="Pfam" id="PF00084">
    <property type="entry name" value="Sushi"/>
    <property type="match status" value="6"/>
</dbReference>
<keyword evidence="4 9" id="KW-0732">Signal</keyword>
<organism evidence="11 12">
    <name type="scientific">Salvator merianae</name>
    <name type="common">Argentine black and white tegu</name>
    <name type="synonym">Tupinambis merianae</name>
    <dbReference type="NCBI Taxonomy" id="96440"/>
    <lineage>
        <taxon>Eukaryota</taxon>
        <taxon>Metazoa</taxon>
        <taxon>Chordata</taxon>
        <taxon>Craniata</taxon>
        <taxon>Vertebrata</taxon>
        <taxon>Euteleostomi</taxon>
        <taxon>Lepidosauria</taxon>
        <taxon>Squamata</taxon>
        <taxon>Bifurcata</taxon>
        <taxon>Unidentata</taxon>
        <taxon>Episquamata</taxon>
        <taxon>Laterata</taxon>
        <taxon>Teiioidea</taxon>
        <taxon>Teiidae</taxon>
        <taxon>Salvator</taxon>
    </lineage>
</organism>
<accession>A0A8D0CBT7</accession>
<keyword evidence="6 8" id="KW-1015">Disulfide bond</keyword>
<dbReference type="CDD" id="cd00033">
    <property type="entry name" value="CCP"/>
    <property type="match status" value="5"/>
</dbReference>
<evidence type="ECO:0000256" key="3">
    <source>
        <dbReference type="ARBA" id="ARBA00022659"/>
    </source>
</evidence>
<dbReference type="AlphaFoldDB" id="A0A8D0CBT7"/>
<feature type="chain" id="PRO_5034581968" evidence="9">
    <location>
        <begin position="21"/>
        <end position="552"/>
    </location>
</feature>
<dbReference type="GeneTree" id="ENSGT00940000154967"/>
<feature type="signal peptide" evidence="9">
    <location>
        <begin position="1"/>
        <end position="20"/>
    </location>
</feature>
<evidence type="ECO:0000256" key="4">
    <source>
        <dbReference type="ARBA" id="ARBA00022729"/>
    </source>
</evidence>
<evidence type="ECO:0000256" key="9">
    <source>
        <dbReference type="SAM" id="SignalP"/>
    </source>
</evidence>
<dbReference type="GO" id="GO:0005576">
    <property type="term" value="C:extracellular region"/>
    <property type="evidence" value="ECO:0007669"/>
    <property type="project" value="UniProtKB-SubCell"/>
</dbReference>
<dbReference type="InterPro" id="IPR035976">
    <property type="entry name" value="Sushi/SCR/CCP_sf"/>
</dbReference>
<feature type="domain" description="Sushi" evidence="10">
    <location>
        <begin position="217"/>
        <end position="274"/>
    </location>
</feature>
<dbReference type="FunFam" id="2.10.70.10:FF:000060">
    <property type="entry name" value="Complement inhibitory factor H"/>
    <property type="match status" value="1"/>
</dbReference>
<dbReference type="Gene3D" id="2.10.70.10">
    <property type="entry name" value="Complement Module, domain 1"/>
    <property type="match status" value="8"/>
</dbReference>
<feature type="disulfide bond" evidence="8">
    <location>
        <begin position="426"/>
        <end position="469"/>
    </location>
</feature>
<protein>
    <submittedName>
        <fullName evidence="11">Coagulation factor XIII B chain</fullName>
    </submittedName>
</protein>
<keyword evidence="5" id="KW-0677">Repeat</keyword>
<reference evidence="11" key="1">
    <citation type="submission" date="2025-08" db="UniProtKB">
        <authorList>
            <consortium name="Ensembl"/>
        </authorList>
    </citation>
    <scope>IDENTIFICATION</scope>
</reference>
<dbReference type="SMART" id="SM00032">
    <property type="entry name" value="CCP"/>
    <property type="match status" value="6"/>
</dbReference>
<sequence length="552" mass="62822">MRYNNWVFLFLLATLGRLFAEDKLCDIPNIENGQIAQYYYSFKNYYFPMKRNEKLLYSCLPGYTTASGSKDARVNCTIRGWVPAPKCYKKCPKPPLDNGVFFNMGLSYKIWERLQYRCNPGFQSPGGNRDETIQCLQEGWSTQPQCIEATTAPAESGCSLTRVLEHGGVLPRKESYEEGDVVQFFCLEGYSLKGSELIQCYYFGWYPEPPICEERTNKCPPPPQPPHTKLLNNLRTYHHGDILHLECEHPFQIQGTADIHCENGKWTSPPKCVDVGMAANIDSHRSLNIIGNCSSPPVVKSSSILNNVNPLLTSFQMGSIVEYRCNPYHLMKGPNTVHCVQGNWTEPPVCLEPCLIDEELFANYNIEMKWRLEGKMYFLHGDIIEFSCKQGYVLAPFIQELQLLVQCNDGKLKYPKCISKDLDEHCRTPPSIKNGAIVDLVTTDYTHGSTVEYRCHEYHVLQGSMKISCSRGQWSVPPICIEPCTLSTAEMVNNNLGLQWSFDNRPYFLHGEYIEFVCRPYHFPAPSSSSSDFRVPCQHGQILYPQCTGASR</sequence>
<evidence type="ECO:0000256" key="2">
    <source>
        <dbReference type="ARBA" id="ARBA00022525"/>
    </source>
</evidence>
<keyword evidence="2" id="KW-0964">Secreted</keyword>
<dbReference type="PROSITE" id="PS50923">
    <property type="entry name" value="SUSHI"/>
    <property type="match status" value="5"/>
</dbReference>
<dbReference type="InterPro" id="IPR000436">
    <property type="entry name" value="Sushi_SCR_CCP_dom"/>
</dbReference>
<dbReference type="Ensembl" id="ENSSMRT00000021898.1">
    <property type="protein sequence ID" value="ENSSMRP00000018692.1"/>
    <property type="gene ID" value="ENSSMRG00000014548.1"/>
</dbReference>
<comment type="subcellular location">
    <subcellularLocation>
        <location evidence="1">Secreted</location>
    </subcellularLocation>
</comment>
<evidence type="ECO:0000256" key="8">
    <source>
        <dbReference type="PROSITE-ProRule" id="PRU00302"/>
    </source>
</evidence>
<feature type="domain" description="Sushi" evidence="10">
    <location>
        <begin position="156"/>
        <end position="214"/>
    </location>
</feature>
<evidence type="ECO:0000256" key="7">
    <source>
        <dbReference type="ARBA" id="ARBA00023180"/>
    </source>
</evidence>
<evidence type="ECO:0000256" key="5">
    <source>
        <dbReference type="ARBA" id="ARBA00022737"/>
    </source>
</evidence>
<dbReference type="InterPro" id="IPR051503">
    <property type="entry name" value="ComplSys_Reg/VirEntry_Med"/>
</dbReference>
<dbReference type="OMA" id="YTFKSFY"/>